<evidence type="ECO:0000313" key="2">
    <source>
        <dbReference type="Proteomes" id="UP001221413"/>
    </source>
</evidence>
<gene>
    <name evidence="1" type="ORF">Dda_8368</name>
</gene>
<dbReference type="AlphaFoldDB" id="A0AAD6IQK1"/>
<dbReference type="EMBL" id="JAQGDS010000012">
    <property type="protein sequence ID" value="KAJ6256506.1"/>
    <property type="molecule type" value="Genomic_DNA"/>
</dbReference>
<accession>A0AAD6IQK1</accession>
<sequence>MCITVFIIFIAARITDREFHITPTINCKVPINIYQAVEGTVIGCEPCEIRIDVTEMLGREAEKAEEFHIDTTNLTGIFPVQEIPLARGQYCL</sequence>
<proteinExistence type="predicted"/>
<dbReference type="Proteomes" id="UP001221413">
    <property type="component" value="Unassembled WGS sequence"/>
</dbReference>
<protein>
    <submittedName>
        <fullName evidence="1">Uncharacterized protein</fullName>
    </submittedName>
</protein>
<keyword evidence="2" id="KW-1185">Reference proteome</keyword>
<organism evidence="1 2">
    <name type="scientific">Drechslerella dactyloides</name>
    <name type="common">Nematode-trapping fungus</name>
    <name type="synonym">Arthrobotrys dactyloides</name>
    <dbReference type="NCBI Taxonomy" id="74499"/>
    <lineage>
        <taxon>Eukaryota</taxon>
        <taxon>Fungi</taxon>
        <taxon>Dikarya</taxon>
        <taxon>Ascomycota</taxon>
        <taxon>Pezizomycotina</taxon>
        <taxon>Orbiliomycetes</taxon>
        <taxon>Orbiliales</taxon>
        <taxon>Orbiliaceae</taxon>
        <taxon>Drechslerella</taxon>
    </lineage>
</organism>
<name>A0AAD6IQK1_DREDA</name>
<evidence type="ECO:0000313" key="1">
    <source>
        <dbReference type="EMBL" id="KAJ6256506.1"/>
    </source>
</evidence>
<comment type="caution">
    <text evidence="1">The sequence shown here is derived from an EMBL/GenBank/DDBJ whole genome shotgun (WGS) entry which is preliminary data.</text>
</comment>
<reference evidence="1" key="1">
    <citation type="submission" date="2023-01" db="EMBL/GenBank/DDBJ databases">
        <title>The chitinases involved in constricting ring structure development in the nematode-trapping fungus Drechslerella dactyloides.</title>
        <authorList>
            <person name="Wang R."/>
            <person name="Zhang L."/>
            <person name="Tang P."/>
            <person name="Li S."/>
            <person name="Liang L."/>
        </authorList>
    </citation>
    <scope>NUCLEOTIDE SEQUENCE</scope>
    <source>
        <strain evidence="1">YMF1.00031</strain>
    </source>
</reference>